<dbReference type="AlphaFoldDB" id="F8QC21"/>
<evidence type="ECO:0000256" key="1">
    <source>
        <dbReference type="SAM" id="MobiDB-lite"/>
    </source>
</evidence>
<name>F8QC21_SERL3</name>
<reference evidence="3" key="1">
    <citation type="journal article" date="2011" name="Science">
        <title>The plant cell wall-decomposing machinery underlies the functional diversity of forest fungi.</title>
        <authorList>
            <person name="Eastwood D.C."/>
            <person name="Floudas D."/>
            <person name="Binder M."/>
            <person name="Majcherczyk A."/>
            <person name="Schneider P."/>
            <person name="Aerts A."/>
            <person name="Asiegbu F.O."/>
            <person name="Baker S.E."/>
            <person name="Barry K."/>
            <person name="Bendiksby M."/>
            <person name="Blumentritt M."/>
            <person name="Coutinho P.M."/>
            <person name="Cullen D."/>
            <person name="de Vries R.P."/>
            <person name="Gathman A."/>
            <person name="Goodell B."/>
            <person name="Henrissat B."/>
            <person name="Ihrmark K."/>
            <person name="Kauserud H."/>
            <person name="Kohler A."/>
            <person name="LaButti K."/>
            <person name="Lapidus A."/>
            <person name="Lavin J.L."/>
            <person name="Lee Y.-H."/>
            <person name="Lindquist E."/>
            <person name="Lilly W."/>
            <person name="Lucas S."/>
            <person name="Morin E."/>
            <person name="Murat C."/>
            <person name="Oguiza J.A."/>
            <person name="Park J."/>
            <person name="Pisabarro A.G."/>
            <person name="Riley R."/>
            <person name="Rosling A."/>
            <person name="Salamov A."/>
            <person name="Schmidt O."/>
            <person name="Schmutz J."/>
            <person name="Skrede I."/>
            <person name="Stenlid J."/>
            <person name="Wiebenga A."/>
            <person name="Xie X."/>
            <person name="Kuees U."/>
            <person name="Hibbett D.S."/>
            <person name="Hoffmeister D."/>
            <person name="Hoegberg N."/>
            <person name="Martin F."/>
            <person name="Grigoriev I.V."/>
            <person name="Watkinson S.C."/>
        </authorList>
    </citation>
    <scope>NUCLEOTIDE SEQUENCE [LARGE SCALE GENOMIC DNA]</scope>
    <source>
        <strain evidence="3">strain S7.3</strain>
    </source>
</reference>
<feature type="compositionally biased region" description="Polar residues" evidence="1">
    <location>
        <begin position="1"/>
        <end position="15"/>
    </location>
</feature>
<proteinExistence type="predicted"/>
<dbReference type="Proteomes" id="UP000008063">
    <property type="component" value="Unassembled WGS sequence"/>
</dbReference>
<keyword evidence="3" id="KW-1185">Reference proteome</keyword>
<accession>F8QC21</accession>
<sequence length="87" mass="9190">MATLSSAGTPLSSEGNRPFRAETISSSGSLSNREPNPSSSALSFGQRAGMPSTGVNACMISLSIFKGYMGRSFKFVTWGEIEQHANI</sequence>
<evidence type="ECO:0000313" key="3">
    <source>
        <dbReference type="Proteomes" id="UP000008063"/>
    </source>
</evidence>
<dbReference type="InParanoid" id="F8QC21"/>
<feature type="region of interest" description="Disordered" evidence="1">
    <location>
        <begin position="1"/>
        <end position="46"/>
    </location>
</feature>
<feature type="compositionally biased region" description="Polar residues" evidence="1">
    <location>
        <begin position="23"/>
        <end position="43"/>
    </location>
</feature>
<organism evidence="3">
    <name type="scientific">Serpula lacrymans var. lacrymans (strain S7.3)</name>
    <name type="common">Dry rot fungus</name>
    <dbReference type="NCBI Taxonomy" id="936435"/>
    <lineage>
        <taxon>Eukaryota</taxon>
        <taxon>Fungi</taxon>
        <taxon>Dikarya</taxon>
        <taxon>Basidiomycota</taxon>
        <taxon>Agaricomycotina</taxon>
        <taxon>Agaricomycetes</taxon>
        <taxon>Agaricomycetidae</taxon>
        <taxon>Boletales</taxon>
        <taxon>Coniophorineae</taxon>
        <taxon>Serpulaceae</taxon>
        <taxon>Serpula</taxon>
    </lineage>
</organism>
<evidence type="ECO:0000313" key="2">
    <source>
        <dbReference type="EMBL" id="EGN94140.1"/>
    </source>
</evidence>
<dbReference type="EMBL" id="GL945489">
    <property type="protein sequence ID" value="EGN94140.1"/>
    <property type="molecule type" value="Genomic_DNA"/>
</dbReference>
<gene>
    <name evidence="2" type="ORF">SERLA73DRAFT_188729</name>
</gene>
<protein>
    <submittedName>
        <fullName evidence="2">Uncharacterized protein</fullName>
    </submittedName>
</protein>
<dbReference type="HOGENOM" id="CLU_2484696_0_0_1"/>